<dbReference type="InterPro" id="IPR020472">
    <property type="entry name" value="WD40_PAC1"/>
</dbReference>
<dbReference type="Gene3D" id="2.130.10.10">
    <property type="entry name" value="YVTN repeat-like/Quinoprotein amine dehydrogenase"/>
    <property type="match status" value="6"/>
</dbReference>
<organism evidence="5 6">
    <name type="scientific">Crossiella equi</name>
    <dbReference type="NCBI Taxonomy" id="130796"/>
    <lineage>
        <taxon>Bacteria</taxon>
        <taxon>Bacillati</taxon>
        <taxon>Actinomycetota</taxon>
        <taxon>Actinomycetes</taxon>
        <taxon>Pseudonocardiales</taxon>
        <taxon>Pseudonocardiaceae</taxon>
        <taxon>Crossiella</taxon>
    </lineage>
</organism>
<dbReference type="PANTHER" id="PTHR44129">
    <property type="entry name" value="WD REPEAT-CONTAINING PROTEIN POP1"/>
    <property type="match status" value="1"/>
</dbReference>
<dbReference type="PROSITE" id="PS50294">
    <property type="entry name" value="WD_REPEATS_REGION"/>
    <property type="match status" value="13"/>
</dbReference>
<dbReference type="CDD" id="cd00200">
    <property type="entry name" value="WD40"/>
    <property type="match status" value="2"/>
</dbReference>
<protein>
    <submittedName>
        <fullName evidence="5">WD40 repeat protein</fullName>
    </submittedName>
</protein>
<dbReference type="InterPro" id="IPR027417">
    <property type="entry name" value="P-loop_NTPase"/>
</dbReference>
<evidence type="ECO:0000256" key="1">
    <source>
        <dbReference type="ARBA" id="ARBA00022574"/>
    </source>
</evidence>
<comment type="caution">
    <text evidence="5">The sequence shown here is derived from an EMBL/GenBank/DDBJ whole genome shotgun (WGS) entry which is preliminary data.</text>
</comment>
<feature type="repeat" description="WD" evidence="3">
    <location>
        <begin position="929"/>
        <end position="963"/>
    </location>
</feature>
<feature type="repeat" description="WD" evidence="3">
    <location>
        <begin position="975"/>
        <end position="1009"/>
    </location>
</feature>
<dbReference type="Pfam" id="PF20703">
    <property type="entry name" value="nSTAND1"/>
    <property type="match status" value="1"/>
</dbReference>
<proteinExistence type="predicted"/>
<keyword evidence="1 3" id="KW-0853">WD repeat</keyword>
<feature type="repeat" description="WD" evidence="3">
    <location>
        <begin position="1157"/>
        <end position="1190"/>
    </location>
</feature>
<feature type="repeat" description="WD" evidence="3">
    <location>
        <begin position="1020"/>
        <end position="1053"/>
    </location>
</feature>
<dbReference type="EMBL" id="JAGIOO010000001">
    <property type="protein sequence ID" value="MBP2477767.1"/>
    <property type="molecule type" value="Genomic_DNA"/>
</dbReference>
<feature type="domain" description="Novel STAND NTPase 1" evidence="4">
    <location>
        <begin position="100"/>
        <end position="492"/>
    </location>
</feature>
<evidence type="ECO:0000256" key="2">
    <source>
        <dbReference type="ARBA" id="ARBA00022737"/>
    </source>
</evidence>
<dbReference type="InterPro" id="IPR015943">
    <property type="entry name" value="WD40/YVTN_repeat-like_dom_sf"/>
</dbReference>
<reference evidence="5 6" key="1">
    <citation type="submission" date="2021-03" db="EMBL/GenBank/DDBJ databases">
        <title>Sequencing the genomes of 1000 actinobacteria strains.</title>
        <authorList>
            <person name="Klenk H.-P."/>
        </authorList>
    </citation>
    <scope>NUCLEOTIDE SEQUENCE [LARGE SCALE GENOMIC DNA]</scope>
    <source>
        <strain evidence="5 6">DSM 44580</strain>
    </source>
</reference>
<feature type="repeat" description="WD" evidence="3">
    <location>
        <begin position="709"/>
        <end position="750"/>
    </location>
</feature>
<keyword evidence="2" id="KW-0677">Repeat</keyword>
<dbReference type="InterPro" id="IPR050349">
    <property type="entry name" value="WD_LIS1/nudF_dynein_reg"/>
</dbReference>
<keyword evidence="6" id="KW-1185">Reference proteome</keyword>
<dbReference type="InterPro" id="IPR049052">
    <property type="entry name" value="nSTAND1"/>
</dbReference>
<dbReference type="InterPro" id="IPR001680">
    <property type="entry name" value="WD40_rpt"/>
</dbReference>
<dbReference type="InterPro" id="IPR036322">
    <property type="entry name" value="WD40_repeat_dom_sf"/>
</dbReference>
<feature type="repeat" description="WD" evidence="3">
    <location>
        <begin position="891"/>
        <end position="922"/>
    </location>
</feature>
<dbReference type="PROSITE" id="PS50082">
    <property type="entry name" value="WD_REPEATS_2"/>
    <property type="match status" value="13"/>
</dbReference>
<feature type="repeat" description="WD" evidence="3">
    <location>
        <begin position="663"/>
        <end position="695"/>
    </location>
</feature>
<dbReference type="PRINTS" id="PR00320">
    <property type="entry name" value="GPROTEINBRPT"/>
</dbReference>
<dbReference type="Pfam" id="PF00400">
    <property type="entry name" value="WD40"/>
    <property type="match status" value="13"/>
</dbReference>
<dbReference type="PROSITE" id="PS00678">
    <property type="entry name" value="WD_REPEATS_1"/>
    <property type="match status" value="11"/>
</dbReference>
<accession>A0ABS5ANF6</accession>
<dbReference type="SUPFAM" id="SSF52540">
    <property type="entry name" value="P-loop containing nucleoside triphosphate hydrolases"/>
    <property type="match status" value="1"/>
</dbReference>
<dbReference type="SUPFAM" id="SSF50978">
    <property type="entry name" value="WD40 repeat-like"/>
    <property type="match status" value="2"/>
</dbReference>
<evidence type="ECO:0000259" key="4">
    <source>
        <dbReference type="Pfam" id="PF20703"/>
    </source>
</evidence>
<dbReference type="InterPro" id="IPR019775">
    <property type="entry name" value="WD40_repeat_CS"/>
</dbReference>
<evidence type="ECO:0000313" key="5">
    <source>
        <dbReference type="EMBL" id="MBP2477767.1"/>
    </source>
</evidence>
<feature type="repeat" description="WD" evidence="3">
    <location>
        <begin position="1066"/>
        <end position="1098"/>
    </location>
</feature>
<feature type="repeat" description="WD" evidence="3">
    <location>
        <begin position="1111"/>
        <end position="1152"/>
    </location>
</feature>
<gene>
    <name evidence="5" type="ORF">JOF53_006639</name>
</gene>
<feature type="repeat" description="WD" evidence="3">
    <location>
        <begin position="619"/>
        <end position="651"/>
    </location>
</feature>
<sequence length="1273" mass="135142">MTDSVARAQAVDPRGRPIRVSGQRISDWRRGRNVPAAWPPFAAVLEVLVGEARKRRPAPKVGGLYDRAHWHGLWQAACAAPAAVAGPVPAPVEAAANVCPYPGLSEFDESTAEWFFGRERAVQDLIRLVGGADGLVVLVGASGAGKSSLLKAGLVPAVRRGALPFTEVVVLAPGADPVKELGRVLPGLEWLCRVDGEESGADVRRAVAAHADGPVLVVVDQFEEAFTLCTDPEQRLRFLRALVAAASSTPDGPAPAVVVCGLRADFYGACLDHPELVAALQERQMVLGPMNLRELENAVAAPARAVGLQLEPGLVDRLMADLGVRPRHARAPGQGPYDAGALPLLSHALRATWQRRQQGRLVLAGYHAAGGIHGSVAATAERVWADLAEPARATARVLLLRLVRVAADSQDTRRRVARTELLDRPAAPAVLEALVHARLVTAHADTVELTHEALLSAWPRLRSFIDEDRAANLVRQRLEEDARAWVEDDRDDSALYRGARLENARQRTSPDWPGTLSDRAREFLAASARHHRRSLWARRAVALAAVVCAVVASVVAVVVVDQRDDARSRQLVAEADGLRQTDPSLAALLTLRARQLRPDDLTVHTRLLGTQHTPLATSLTGHAGAVYAVALGTGSTLATAGYDRTVRLWDVHDRAHPVPAPPLTGHGGAVRAIGFRPDEKLLASGGDDGTVRLWDTADAARPKPLGGPLTGHTGTVRALTFSPDGQVLATAGDDRTARLWDVRDPAHPRQVGQLATHAGGIRALSFGRDRVLATASEDKTAHLHDLTDPANPVRLGGALTGHTGALWSVRFSPDGATLATGGYDKTIRLWRVADPRAPLPLGTPLTGHTGAVGTLAFSADGEVLASGGYDKVIQLWDTRDPARTTAIGGPMTGLSSVVYSVAFSATGRSIAAGSEDGVSRLWTKSPGLLQGHTASVLSTAFRPQGGVLATASEDKTVRLWDVRDLDLPQPLGRPLSAHTETVWTTRFSPDGTRLATAGDDRVARLWDVRDPAHPVPLGVVTGHTAAVRAVAFSPDGRTLATAGADRTVRLWDITDPVKPVPLAQPLTGHTDIVWSVGFTPDGRTLASAGDRTVRLWDVTDPRHPAPAAPPLGEHTGAVWSMAIHPKGGLLASASSDKTVRLWDISDPRAPVRVGAPLTGHGDTVWSVAFDPAGGRLLSGGYDRQLRLWDVADPRSPHPVGQGITGHADTVWSVAFAPDGQHVASGGNDKTARVWNLSEPEVARAVCASTHGTLTEAQWRVHVPEVPYADPCAP</sequence>
<feature type="repeat" description="WD" evidence="3">
    <location>
        <begin position="845"/>
        <end position="886"/>
    </location>
</feature>
<dbReference type="RefSeq" id="WP_307850274.1">
    <property type="nucleotide sequence ID" value="NZ_JAGIOO010000001.1"/>
</dbReference>
<feature type="repeat" description="WD" evidence="3">
    <location>
        <begin position="1203"/>
        <end position="1244"/>
    </location>
</feature>
<feature type="repeat" description="WD" evidence="3">
    <location>
        <begin position="799"/>
        <end position="832"/>
    </location>
</feature>
<dbReference type="Proteomes" id="UP001519363">
    <property type="component" value="Unassembled WGS sequence"/>
</dbReference>
<name>A0ABS5ANF6_9PSEU</name>
<dbReference type="SMART" id="SM00320">
    <property type="entry name" value="WD40"/>
    <property type="match status" value="14"/>
</dbReference>
<evidence type="ECO:0000256" key="3">
    <source>
        <dbReference type="PROSITE-ProRule" id="PRU00221"/>
    </source>
</evidence>
<evidence type="ECO:0000313" key="6">
    <source>
        <dbReference type="Proteomes" id="UP001519363"/>
    </source>
</evidence>